<gene>
    <name evidence="5" type="ORF">GGX14DRAFT_409497</name>
</gene>
<accession>A0AAD6YU61</accession>
<dbReference type="AlphaFoldDB" id="A0AAD6YU61"/>
<name>A0AAD6YU61_9AGAR</name>
<dbReference type="SMART" id="SM00672">
    <property type="entry name" value="CAP10"/>
    <property type="match status" value="1"/>
</dbReference>
<evidence type="ECO:0000256" key="1">
    <source>
        <dbReference type="ARBA" id="ARBA00010118"/>
    </source>
</evidence>
<dbReference type="PANTHER" id="PTHR12203">
    <property type="entry name" value="KDEL LYS-ASP-GLU-LEU CONTAINING - RELATED"/>
    <property type="match status" value="1"/>
</dbReference>
<dbReference type="Proteomes" id="UP001219525">
    <property type="component" value="Unassembled WGS sequence"/>
</dbReference>
<protein>
    <submittedName>
        <fullName evidence="5">Glycosyl transferase family 90-domain-containing protein</fullName>
    </submittedName>
</protein>
<dbReference type="Pfam" id="PF05686">
    <property type="entry name" value="Glyco_transf_90"/>
    <property type="match status" value="1"/>
</dbReference>
<dbReference type="PANTHER" id="PTHR12203:SF35">
    <property type="entry name" value="PROTEIN O-GLUCOSYLTRANSFERASE 1"/>
    <property type="match status" value="1"/>
</dbReference>
<comment type="similarity">
    <text evidence="1">Belongs to the glycosyltransferase 90 family.</text>
</comment>
<evidence type="ECO:0000313" key="5">
    <source>
        <dbReference type="EMBL" id="KAJ7229839.1"/>
    </source>
</evidence>
<organism evidence="5 6">
    <name type="scientific">Mycena pura</name>
    <dbReference type="NCBI Taxonomy" id="153505"/>
    <lineage>
        <taxon>Eukaryota</taxon>
        <taxon>Fungi</taxon>
        <taxon>Dikarya</taxon>
        <taxon>Basidiomycota</taxon>
        <taxon>Agaricomycotina</taxon>
        <taxon>Agaricomycetes</taxon>
        <taxon>Agaricomycetidae</taxon>
        <taxon>Agaricales</taxon>
        <taxon>Marasmiineae</taxon>
        <taxon>Mycenaceae</taxon>
        <taxon>Mycena</taxon>
    </lineage>
</organism>
<dbReference type="EMBL" id="JARJCW010000001">
    <property type="protein sequence ID" value="KAJ7229839.1"/>
    <property type="molecule type" value="Genomic_DNA"/>
</dbReference>
<evidence type="ECO:0000256" key="3">
    <source>
        <dbReference type="SAM" id="Phobius"/>
    </source>
</evidence>
<evidence type="ECO:0000256" key="2">
    <source>
        <dbReference type="ARBA" id="ARBA00022679"/>
    </source>
</evidence>
<dbReference type="GO" id="GO:0016740">
    <property type="term" value="F:transferase activity"/>
    <property type="evidence" value="ECO:0007669"/>
    <property type="project" value="UniProtKB-KW"/>
</dbReference>
<reference evidence="5" key="1">
    <citation type="submission" date="2023-03" db="EMBL/GenBank/DDBJ databases">
        <title>Massive genome expansion in bonnet fungi (Mycena s.s.) driven by repeated elements and novel gene families across ecological guilds.</title>
        <authorList>
            <consortium name="Lawrence Berkeley National Laboratory"/>
            <person name="Harder C.B."/>
            <person name="Miyauchi S."/>
            <person name="Viragh M."/>
            <person name="Kuo A."/>
            <person name="Thoen E."/>
            <person name="Andreopoulos B."/>
            <person name="Lu D."/>
            <person name="Skrede I."/>
            <person name="Drula E."/>
            <person name="Henrissat B."/>
            <person name="Morin E."/>
            <person name="Kohler A."/>
            <person name="Barry K."/>
            <person name="LaButti K."/>
            <person name="Morin E."/>
            <person name="Salamov A."/>
            <person name="Lipzen A."/>
            <person name="Mereny Z."/>
            <person name="Hegedus B."/>
            <person name="Baldrian P."/>
            <person name="Stursova M."/>
            <person name="Weitz H."/>
            <person name="Taylor A."/>
            <person name="Grigoriev I.V."/>
            <person name="Nagy L.G."/>
            <person name="Martin F."/>
            <person name="Kauserud H."/>
        </authorList>
    </citation>
    <scope>NUCLEOTIDE SEQUENCE</scope>
    <source>
        <strain evidence="5">9144</strain>
    </source>
</reference>
<feature type="domain" description="Glycosyl transferase CAP10" evidence="4">
    <location>
        <begin position="259"/>
        <end position="532"/>
    </location>
</feature>
<dbReference type="InterPro" id="IPR051091">
    <property type="entry name" value="O-Glucosyltr/Glycosyltrsf_90"/>
</dbReference>
<keyword evidence="3" id="KW-1133">Transmembrane helix</keyword>
<proteinExistence type="inferred from homology"/>
<evidence type="ECO:0000259" key="4">
    <source>
        <dbReference type="SMART" id="SM00672"/>
    </source>
</evidence>
<keyword evidence="2 5" id="KW-0808">Transferase</keyword>
<evidence type="ECO:0000313" key="6">
    <source>
        <dbReference type="Proteomes" id="UP001219525"/>
    </source>
</evidence>
<sequence>MECVHRRPKRCLPFDELEDSALPLLHVSRSHSPPHERRPTTAVDLLCQQSRPYWRLLLCVGIAAATFGVLVGTFALAPFVRASTISADDAFLASRAVDELYARQSKTLAQAAARYTLRTGRRPPARYDRWFDFAREKGCLIDEYDRIHRDFKVWYQLAVHAPTHFREMIARATRKLDGVAAEISRVEVLDGTVSITGSTAYDYYWQSTISRFSQHLPDMTVLMNGRDEPRVAFNYRARSAQEVALAPNDSTPFMHEPRPTIDFFTQQSGCDVPAQATGFMKSVNGDSAFLLATAKPGFTTDLYPILSMSKISPCFADILFPTEYYYDQSWWAPHFSYPDNIPWEAKKDLAYWRGMSNGGMIIGSNYHHFARFRLMDISRARPDLIDAKITLFAETLCAEGCDRAAVVAEYNITGSGEAREELYRYKYAIDVDGTTFSGRFLGLLRSGSLVLKSTVFEEYFNDWLRPFEHFVPILPDLSDLAEKIQWANAHPDEARLIQQRGLEVARRVITDNQNDCYFFAVLVEWAQLLEYAKIVWVIERTRGVRRTRGLNPA</sequence>
<dbReference type="InterPro" id="IPR006598">
    <property type="entry name" value="CAP10"/>
</dbReference>
<keyword evidence="6" id="KW-1185">Reference proteome</keyword>
<comment type="caution">
    <text evidence="5">The sequence shown here is derived from an EMBL/GenBank/DDBJ whole genome shotgun (WGS) entry which is preliminary data.</text>
</comment>
<feature type="transmembrane region" description="Helical" evidence="3">
    <location>
        <begin position="56"/>
        <end position="80"/>
    </location>
</feature>
<keyword evidence="3" id="KW-0812">Transmembrane</keyword>
<keyword evidence="3" id="KW-0472">Membrane</keyword>